<accession>A0A9X1L7M6</accession>
<dbReference type="Proteomes" id="UP001139286">
    <property type="component" value="Unassembled WGS sequence"/>
</dbReference>
<sequence length="193" mass="21984">MKVIILLITVILQLSLSNNFKNNTTIKINPESTLVIKGKTNVSQFYCNYNIAKLNHDISVDFSAIDNQKMTFNKAELKLNNTFFDCGNQIMNKDFRTLLKSKTYPNIYINLLEVEKQSDNKLLVQLAIELAGISKQFKIPVIIEKTCNNNVRVKGNIEIDILQYNLEPPKKLLGMVKVDNTINVLFNLSLSTL</sequence>
<dbReference type="RefSeq" id="WP_226696429.1">
    <property type="nucleotide sequence ID" value="NZ_JAJAPX010000005.1"/>
</dbReference>
<protein>
    <submittedName>
        <fullName evidence="1">YceI family protein</fullName>
    </submittedName>
</protein>
<comment type="caution">
    <text evidence="1">The sequence shown here is derived from an EMBL/GenBank/DDBJ whole genome shotgun (WGS) entry which is preliminary data.</text>
</comment>
<reference evidence="1" key="1">
    <citation type="submission" date="2021-10" db="EMBL/GenBank/DDBJ databases">
        <title>Tamlana sargassums sp. nov., and Tamlana laminarinivorans sp. nov., two new bacteria isolated from the brown alga.</title>
        <authorList>
            <person name="Li J."/>
        </authorList>
    </citation>
    <scope>NUCLEOTIDE SEQUENCE</scope>
    <source>
        <strain evidence="1">62-3</strain>
    </source>
</reference>
<evidence type="ECO:0000313" key="2">
    <source>
        <dbReference type="Proteomes" id="UP001139286"/>
    </source>
</evidence>
<gene>
    <name evidence="1" type="ORF">LG651_12375</name>
</gene>
<dbReference type="SUPFAM" id="SSF101874">
    <property type="entry name" value="YceI-like"/>
    <property type="match status" value="1"/>
</dbReference>
<dbReference type="EMBL" id="JAJAPX010000005">
    <property type="protein sequence ID" value="MCB4809046.1"/>
    <property type="molecule type" value="Genomic_DNA"/>
</dbReference>
<evidence type="ECO:0000313" key="1">
    <source>
        <dbReference type="EMBL" id="MCB4809046.1"/>
    </source>
</evidence>
<name>A0A9X1L7M6_9FLAO</name>
<keyword evidence="2" id="KW-1185">Reference proteome</keyword>
<organism evidence="1 2">
    <name type="scientific">Neotamlana sargassicola</name>
    <dbReference type="NCBI Taxonomy" id="2883125"/>
    <lineage>
        <taxon>Bacteria</taxon>
        <taxon>Pseudomonadati</taxon>
        <taxon>Bacteroidota</taxon>
        <taxon>Flavobacteriia</taxon>
        <taxon>Flavobacteriales</taxon>
        <taxon>Flavobacteriaceae</taxon>
        <taxon>Neotamlana</taxon>
    </lineage>
</organism>
<proteinExistence type="predicted"/>
<dbReference type="InterPro" id="IPR036761">
    <property type="entry name" value="TTHA0802/YceI-like_sf"/>
</dbReference>
<dbReference type="Gene3D" id="2.40.128.110">
    <property type="entry name" value="Lipid/polyisoprenoid-binding, YceI-like"/>
    <property type="match status" value="1"/>
</dbReference>
<dbReference type="AlphaFoldDB" id="A0A9X1L7M6"/>